<accession>A0A3M0C4E2</accession>
<feature type="domain" description="Ner winged helix-turn-helix DNA-binding" evidence="6">
    <location>
        <begin position="18"/>
        <end position="76"/>
    </location>
</feature>
<evidence type="ECO:0000256" key="3">
    <source>
        <dbReference type="ARBA" id="ARBA00023125"/>
    </source>
</evidence>
<dbReference type="EMBL" id="REFR01000013">
    <property type="protein sequence ID" value="RMB04694.1"/>
    <property type="molecule type" value="Genomic_DNA"/>
</dbReference>
<proteinExistence type="inferred from homology"/>
<keyword evidence="2" id="KW-0805">Transcription regulation</keyword>
<organism evidence="7 8">
    <name type="scientific">Eilatimonas milleporae</name>
    <dbReference type="NCBI Taxonomy" id="911205"/>
    <lineage>
        <taxon>Bacteria</taxon>
        <taxon>Pseudomonadati</taxon>
        <taxon>Pseudomonadota</taxon>
        <taxon>Alphaproteobacteria</taxon>
        <taxon>Kordiimonadales</taxon>
        <taxon>Kordiimonadaceae</taxon>
        <taxon>Eilatimonas</taxon>
    </lineage>
</organism>
<dbReference type="RefSeq" id="WP_121939604.1">
    <property type="nucleotide sequence ID" value="NZ_REFR01000013.1"/>
</dbReference>
<evidence type="ECO:0000259" key="6">
    <source>
        <dbReference type="Pfam" id="PF13693"/>
    </source>
</evidence>
<protein>
    <submittedName>
        <fullName evidence="7">Nlp family transcriptional regulator</fullName>
    </submittedName>
</protein>
<evidence type="ECO:0000256" key="5">
    <source>
        <dbReference type="SAM" id="MobiDB-lite"/>
    </source>
</evidence>
<comment type="caution">
    <text evidence="7">The sequence shown here is derived from an EMBL/GenBank/DDBJ whole genome shotgun (WGS) entry which is preliminary data.</text>
</comment>
<gene>
    <name evidence="7" type="ORF">BXY39_2966</name>
</gene>
<dbReference type="GO" id="GO:0003677">
    <property type="term" value="F:DNA binding"/>
    <property type="evidence" value="ECO:0007669"/>
    <property type="project" value="UniProtKB-KW"/>
</dbReference>
<sequence length="101" mass="11898">MTRPDWSWPRVKYMLKIRRDLTLSDLARAHGLSHALFSSIPRRQRPRAQAIIAAALDRKPWDIWPSRYHRRGQPIRGWKPFPTRKSSKANTPRLAQKEDSS</sequence>
<dbReference type="Proteomes" id="UP000271227">
    <property type="component" value="Unassembled WGS sequence"/>
</dbReference>
<comment type="similarity">
    <text evidence="1">Belongs to the ner transcriptional regulatory family.</text>
</comment>
<dbReference type="InterPro" id="IPR038722">
    <property type="entry name" value="Ner_HTH_dom"/>
</dbReference>
<evidence type="ECO:0000256" key="4">
    <source>
        <dbReference type="ARBA" id="ARBA00023163"/>
    </source>
</evidence>
<dbReference type="Pfam" id="PF13693">
    <property type="entry name" value="HTH_35"/>
    <property type="match status" value="1"/>
</dbReference>
<dbReference type="Gene3D" id="1.10.260.40">
    <property type="entry name" value="lambda repressor-like DNA-binding domains"/>
    <property type="match status" value="1"/>
</dbReference>
<evidence type="ECO:0000313" key="7">
    <source>
        <dbReference type="EMBL" id="RMB04694.1"/>
    </source>
</evidence>
<dbReference type="FunCoup" id="A0A3M0C4E2">
    <property type="interactions" value="7"/>
</dbReference>
<dbReference type="SUPFAM" id="SSF47413">
    <property type="entry name" value="lambda repressor-like DNA-binding domains"/>
    <property type="match status" value="1"/>
</dbReference>
<keyword evidence="3" id="KW-0238">DNA-binding</keyword>
<name>A0A3M0C4E2_9PROT</name>
<keyword evidence="8" id="KW-1185">Reference proteome</keyword>
<reference evidence="7 8" key="1">
    <citation type="submission" date="2018-10" db="EMBL/GenBank/DDBJ databases">
        <title>Genomic Encyclopedia of Archaeal and Bacterial Type Strains, Phase II (KMG-II): from individual species to whole genera.</title>
        <authorList>
            <person name="Goeker M."/>
        </authorList>
    </citation>
    <scope>NUCLEOTIDE SEQUENCE [LARGE SCALE GENOMIC DNA]</scope>
    <source>
        <strain evidence="7 8">DSM 25217</strain>
    </source>
</reference>
<dbReference type="AlphaFoldDB" id="A0A3M0C4E2"/>
<feature type="region of interest" description="Disordered" evidence="5">
    <location>
        <begin position="71"/>
        <end position="101"/>
    </location>
</feature>
<dbReference type="InParanoid" id="A0A3M0C4E2"/>
<evidence type="ECO:0000313" key="8">
    <source>
        <dbReference type="Proteomes" id="UP000271227"/>
    </source>
</evidence>
<dbReference type="OrthoDB" id="531446at2"/>
<dbReference type="InterPro" id="IPR010982">
    <property type="entry name" value="Lambda_DNA-bd_dom_sf"/>
</dbReference>
<evidence type="ECO:0000256" key="2">
    <source>
        <dbReference type="ARBA" id="ARBA00023015"/>
    </source>
</evidence>
<evidence type="ECO:0000256" key="1">
    <source>
        <dbReference type="ARBA" id="ARBA00006157"/>
    </source>
</evidence>
<keyword evidence="4" id="KW-0804">Transcription</keyword>